<gene>
    <name evidence="1" type="ORF">LKD47_06250</name>
</gene>
<dbReference type="Proteomes" id="UP001198893">
    <property type="component" value="Unassembled WGS sequence"/>
</dbReference>
<evidence type="ECO:0000313" key="1">
    <source>
        <dbReference type="EMBL" id="MCC2241902.1"/>
    </source>
</evidence>
<protein>
    <submittedName>
        <fullName evidence="1">Uncharacterized protein</fullName>
    </submittedName>
</protein>
<dbReference type="AlphaFoldDB" id="A0AAW4WHL4"/>
<organism evidence="1 2">
    <name type="scientific">Roseburia amylophila</name>
    <dbReference type="NCBI Taxonomy" id="2981794"/>
    <lineage>
        <taxon>Bacteria</taxon>
        <taxon>Bacillati</taxon>
        <taxon>Bacillota</taxon>
        <taxon>Clostridia</taxon>
        <taxon>Lachnospirales</taxon>
        <taxon>Lachnospiraceae</taxon>
        <taxon>Roseburia</taxon>
    </lineage>
</organism>
<comment type="caution">
    <text evidence="1">The sequence shown here is derived from an EMBL/GenBank/DDBJ whole genome shotgun (WGS) entry which is preliminary data.</text>
</comment>
<dbReference type="EMBL" id="JAJEQW010000005">
    <property type="protein sequence ID" value="MCC2241902.1"/>
    <property type="molecule type" value="Genomic_DNA"/>
</dbReference>
<dbReference type="RefSeq" id="WP_227709947.1">
    <property type="nucleotide sequence ID" value="NZ_JAJEQW010000005.1"/>
</dbReference>
<name>A0AAW4WHL4_9FIRM</name>
<accession>A0AAW4WHL4</accession>
<reference evidence="1" key="1">
    <citation type="submission" date="2021-10" db="EMBL/GenBank/DDBJ databases">
        <title>Anaerobic single-cell dispensing facilitates the cultivation of human gut bacteria.</title>
        <authorList>
            <person name="Afrizal A."/>
        </authorList>
    </citation>
    <scope>NUCLEOTIDE SEQUENCE</scope>
    <source>
        <strain evidence="1">CLA-AA-H204</strain>
    </source>
</reference>
<evidence type="ECO:0000313" key="2">
    <source>
        <dbReference type="Proteomes" id="UP001198893"/>
    </source>
</evidence>
<sequence length="87" mass="10306">MIRTRIQHIFKNFNKKPTIYDYMQEPVIVIKKGNIRGAKYVARPVFNSIKVGEDKKATNSLRGYRKYKMKHSKSRMKNIEIMQKSEG</sequence>
<proteinExistence type="predicted"/>